<organism evidence="3 4">
    <name type="scientific">Heligmosomoides polygyrus</name>
    <name type="common">Parasitic roundworm</name>
    <dbReference type="NCBI Taxonomy" id="6339"/>
    <lineage>
        <taxon>Eukaryota</taxon>
        <taxon>Metazoa</taxon>
        <taxon>Ecdysozoa</taxon>
        <taxon>Nematoda</taxon>
        <taxon>Chromadorea</taxon>
        <taxon>Rhabditida</taxon>
        <taxon>Rhabditina</taxon>
        <taxon>Rhabditomorpha</taxon>
        <taxon>Strongyloidea</taxon>
        <taxon>Heligmosomidae</taxon>
        <taxon>Heligmosomoides</taxon>
    </lineage>
</organism>
<dbReference type="Proteomes" id="UP000050761">
    <property type="component" value="Unassembled WGS sequence"/>
</dbReference>
<dbReference type="PANTHER" id="PTHR23055">
    <property type="entry name" value="CALCIUM BINDING PROTEINS"/>
    <property type="match status" value="1"/>
</dbReference>
<keyword evidence="3" id="KW-1185">Reference proteome</keyword>
<dbReference type="EMBL" id="UZAH01026398">
    <property type="protein sequence ID" value="VDO80084.1"/>
    <property type="molecule type" value="Genomic_DNA"/>
</dbReference>
<dbReference type="SUPFAM" id="SSF47473">
    <property type="entry name" value="EF-hand"/>
    <property type="match status" value="1"/>
</dbReference>
<dbReference type="PANTHER" id="PTHR23055:SF171">
    <property type="entry name" value="EF-HAND DOMAIN-CONTAINING PROTEIN"/>
    <property type="match status" value="1"/>
</dbReference>
<proteinExistence type="predicted"/>
<dbReference type="InterPro" id="IPR028846">
    <property type="entry name" value="Recoverin"/>
</dbReference>
<name>A0A183FP15_HELPZ</name>
<evidence type="ECO:0000313" key="3">
    <source>
        <dbReference type="Proteomes" id="UP000050761"/>
    </source>
</evidence>
<accession>A0A3P7Z714</accession>
<dbReference type="InterPro" id="IPR011992">
    <property type="entry name" value="EF-hand-dom_pair"/>
</dbReference>
<reference evidence="2 3" key="1">
    <citation type="submission" date="2018-11" db="EMBL/GenBank/DDBJ databases">
        <authorList>
            <consortium name="Pathogen Informatics"/>
        </authorList>
    </citation>
    <scope>NUCLEOTIDE SEQUENCE [LARGE SCALE GENOMIC DNA]</scope>
</reference>
<dbReference type="AlphaFoldDB" id="A0A183FP15"/>
<reference evidence="4" key="2">
    <citation type="submission" date="2019-09" db="UniProtKB">
        <authorList>
            <consortium name="WormBaseParasite"/>
        </authorList>
    </citation>
    <scope>IDENTIFICATION</scope>
</reference>
<dbReference type="OrthoDB" id="191686at2759"/>
<dbReference type="WBParaSite" id="HPBE_0000930601-mRNA-1">
    <property type="protein sequence ID" value="HPBE_0000930601-mRNA-1"/>
    <property type="gene ID" value="HPBE_0000930601"/>
</dbReference>
<gene>
    <name evidence="2" type="ORF">HPBE_LOCUS9307</name>
</gene>
<dbReference type="PRINTS" id="PR00450">
    <property type="entry name" value="RECOVERIN"/>
</dbReference>
<sequence length="279" mass="32734">YVRIKTLEIDGHSKFKVSIQFNRTVHSLYADPGHVCSNQLANRLFERLYWALRALQFKIFYRNEELDVDDYSDRWEVGVQPPSLDELARKTHFNRRWIKYMYAKFKNECPSGRMKEPEFRQVLASIIAPERATDQYISRLFLAFSTDDKKTITFQNLIECLSLIQLQTAEANALWTIRIIAGYEAERFEFLSFTQSVFSLNEGKDQEESNKETVQQRANTIFNDGLYIHIDMIHSHRCTMHKPPKIGTWGTNRPRFESCQSPPNYELRLLDNISGACDL</sequence>
<dbReference type="GO" id="GO:0005509">
    <property type="term" value="F:calcium ion binding"/>
    <property type="evidence" value="ECO:0007669"/>
    <property type="project" value="InterPro"/>
</dbReference>
<protein>
    <submittedName>
        <fullName evidence="4">EF-hand domain-containing protein</fullName>
    </submittedName>
</protein>
<dbReference type="Gene3D" id="1.10.238.10">
    <property type="entry name" value="EF-hand"/>
    <property type="match status" value="1"/>
</dbReference>
<evidence type="ECO:0000313" key="4">
    <source>
        <dbReference type="WBParaSite" id="HPBE_0000930601-mRNA-1"/>
    </source>
</evidence>
<accession>A0A183FP15</accession>
<evidence type="ECO:0000256" key="1">
    <source>
        <dbReference type="ARBA" id="ARBA00022737"/>
    </source>
</evidence>
<keyword evidence="1" id="KW-0677">Repeat</keyword>
<evidence type="ECO:0000313" key="2">
    <source>
        <dbReference type="EMBL" id="VDO80084.1"/>
    </source>
</evidence>